<protein>
    <submittedName>
        <fullName evidence="2">Glycosyltransferase family 4 protein</fullName>
    </submittedName>
</protein>
<dbReference type="Pfam" id="PF00534">
    <property type="entry name" value="Glycos_transf_1"/>
    <property type="match status" value="1"/>
</dbReference>
<accession>A0ABY7TV72</accession>
<reference evidence="2 3" key="1">
    <citation type="submission" date="2023-02" db="EMBL/GenBank/DDBJ databases">
        <title>Genome sequence of Novosphingobium humi KACC 19094.</title>
        <authorList>
            <person name="Kim S."/>
            <person name="Heo J."/>
            <person name="Kwon S.-W."/>
        </authorList>
    </citation>
    <scope>NUCLEOTIDE SEQUENCE [LARGE SCALE GENOMIC DNA]</scope>
    <source>
        <strain evidence="2 3">KACC 19094</strain>
    </source>
</reference>
<proteinExistence type="predicted"/>
<dbReference type="SUPFAM" id="SSF53756">
    <property type="entry name" value="UDP-Glycosyltransferase/glycogen phosphorylase"/>
    <property type="match status" value="1"/>
</dbReference>
<feature type="domain" description="Glycosyl transferase family 1" evidence="1">
    <location>
        <begin position="195"/>
        <end position="343"/>
    </location>
</feature>
<evidence type="ECO:0000313" key="2">
    <source>
        <dbReference type="EMBL" id="WCT77147.1"/>
    </source>
</evidence>
<evidence type="ECO:0000313" key="3">
    <source>
        <dbReference type="Proteomes" id="UP001218231"/>
    </source>
</evidence>
<dbReference type="RefSeq" id="WP_273617536.1">
    <property type="nucleotide sequence ID" value="NZ_CP117417.1"/>
</dbReference>
<organism evidence="2 3">
    <name type="scientific">Novosphingobium humi</name>
    <dbReference type="NCBI Taxonomy" id="2282397"/>
    <lineage>
        <taxon>Bacteria</taxon>
        <taxon>Pseudomonadati</taxon>
        <taxon>Pseudomonadota</taxon>
        <taxon>Alphaproteobacteria</taxon>
        <taxon>Sphingomonadales</taxon>
        <taxon>Sphingomonadaceae</taxon>
        <taxon>Novosphingobium</taxon>
    </lineage>
</organism>
<dbReference type="PANTHER" id="PTHR12526">
    <property type="entry name" value="GLYCOSYLTRANSFERASE"/>
    <property type="match status" value="1"/>
</dbReference>
<name>A0ABY7TV72_9SPHN</name>
<dbReference type="Gene3D" id="3.40.50.2000">
    <property type="entry name" value="Glycogen Phosphorylase B"/>
    <property type="match status" value="1"/>
</dbReference>
<dbReference type="EMBL" id="CP117417">
    <property type="protein sequence ID" value="WCT77147.1"/>
    <property type="molecule type" value="Genomic_DNA"/>
</dbReference>
<keyword evidence="3" id="KW-1185">Reference proteome</keyword>
<dbReference type="CDD" id="cd03801">
    <property type="entry name" value="GT4_PimA-like"/>
    <property type="match status" value="1"/>
</dbReference>
<evidence type="ECO:0000259" key="1">
    <source>
        <dbReference type="Pfam" id="PF00534"/>
    </source>
</evidence>
<sequence>MGVTIDFVPEAFSMQNQSPMGRQAAGEGFLRAYVRHSGEEAFEAHVRAKADGEEFARVIKAMTPQARADWMTTRDISALERSGTLFCYHPVLTEHAWRRRRHGAARYSICGLTHTLSSDRAMRAVTELVSAPFHRWDALICPSRAIRDVTQRLIEQQQAYAMERYGARSLDLPQLPVIPLAVAADDFDGLAPLRNKARQRLGIDRADVACVYVGRLALHAKANPAPMLMALERASTVVPDGGRLTMLFVGWFANAHQEAAFRQAAQRLAPSVRVTYLDGRKANLRREAWAAADIFYQLADNIQESFGLAPVEGMAAGLPVVVSDWDGFRDSVVDDETGFLVPTIQPPPGHAGDIAQYYAEGWINYDSYIGAISQYTSADIDAAAAALARLIADPALRARMGAAGRARVRARFDWPVIIRAYQELWSNLAEIRAAAPVALMERQFPEPAATDPFTLFAGFATRHLSPDTVVRAGVGHTLDLDTARLVEALLPPAELVARIGALLGGKEARIAALMAAVPEVPAPFLLRHIAWLVKFGYLHTVE</sequence>
<dbReference type="InterPro" id="IPR001296">
    <property type="entry name" value="Glyco_trans_1"/>
</dbReference>
<gene>
    <name evidence="2" type="ORF">PQ457_14665</name>
</gene>
<dbReference type="Proteomes" id="UP001218231">
    <property type="component" value="Chromosome"/>
</dbReference>